<protein>
    <submittedName>
        <fullName evidence="3">Glycine/betaine ABC transporter substrate-binding protein</fullName>
    </submittedName>
</protein>
<dbReference type="InterPro" id="IPR007210">
    <property type="entry name" value="ABC_Gly_betaine_transp_sub-bd"/>
</dbReference>
<reference evidence="3 4" key="1">
    <citation type="submission" date="2019-11" db="EMBL/GenBank/DDBJ databases">
        <title>Novel species isolated from a subtropical stream in China.</title>
        <authorList>
            <person name="Lu H."/>
        </authorList>
    </citation>
    <scope>NUCLEOTIDE SEQUENCE [LARGE SCALE GENOMIC DNA]</scope>
    <source>
        <strain evidence="3 4">FT26W</strain>
    </source>
</reference>
<dbReference type="RefSeq" id="WP_154357212.1">
    <property type="nucleotide sequence ID" value="NZ_WKJL01000004.1"/>
</dbReference>
<keyword evidence="1" id="KW-0732">Signal</keyword>
<dbReference type="PROSITE" id="PS51318">
    <property type="entry name" value="TAT"/>
    <property type="match status" value="1"/>
</dbReference>
<dbReference type="Pfam" id="PF04069">
    <property type="entry name" value="OpuAC"/>
    <property type="match status" value="1"/>
</dbReference>
<dbReference type="GO" id="GO:0022857">
    <property type="term" value="F:transmembrane transporter activity"/>
    <property type="evidence" value="ECO:0007669"/>
    <property type="project" value="InterPro"/>
</dbReference>
<proteinExistence type="predicted"/>
<gene>
    <name evidence="3" type="ORF">GJ698_08620</name>
</gene>
<dbReference type="SUPFAM" id="SSF53850">
    <property type="entry name" value="Periplasmic binding protein-like II"/>
    <property type="match status" value="1"/>
</dbReference>
<organism evidence="3 4">
    <name type="scientific">Duganella aquatilis</name>
    <dbReference type="NCBI Taxonomy" id="2666082"/>
    <lineage>
        <taxon>Bacteria</taxon>
        <taxon>Pseudomonadati</taxon>
        <taxon>Pseudomonadota</taxon>
        <taxon>Betaproteobacteria</taxon>
        <taxon>Burkholderiales</taxon>
        <taxon>Oxalobacteraceae</taxon>
        <taxon>Telluria group</taxon>
        <taxon>Duganella</taxon>
    </lineage>
</organism>
<evidence type="ECO:0000256" key="1">
    <source>
        <dbReference type="SAM" id="SignalP"/>
    </source>
</evidence>
<dbReference type="GO" id="GO:0043190">
    <property type="term" value="C:ATP-binding cassette (ABC) transporter complex"/>
    <property type="evidence" value="ECO:0007669"/>
    <property type="project" value="InterPro"/>
</dbReference>
<name>A0A844CZL7_9BURK</name>
<feature type="domain" description="ABC-type glycine betaine transport system substrate-binding" evidence="2">
    <location>
        <begin position="39"/>
        <end position="290"/>
    </location>
</feature>
<feature type="chain" id="PRO_5032528673" evidence="1">
    <location>
        <begin position="35"/>
        <end position="305"/>
    </location>
</feature>
<dbReference type="Gene3D" id="3.40.190.100">
    <property type="entry name" value="Glycine betaine-binding periplasmic protein, domain 2"/>
    <property type="match status" value="1"/>
</dbReference>
<dbReference type="InterPro" id="IPR006311">
    <property type="entry name" value="TAT_signal"/>
</dbReference>
<dbReference type="AlphaFoldDB" id="A0A844CZL7"/>
<keyword evidence="4" id="KW-1185">Reference proteome</keyword>
<dbReference type="Gene3D" id="3.40.190.10">
    <property type="entry name" value="Periplasmic binding protein-like II"/>
    <property type="match status" value="1"/>
</dbReference>
<accession>A0A844CZL7</accession>
<dbReference type="EMBL" id="WKJL01000004">
    <property type="protein sequence ID" value="MRW84161.1"/>
    <property type="molecule type" value="Genomic_DNA"/>
</dbReference>
<dbReference type="Proteomes" id="UP000439986">
    <property type="component" value="Unassembled WGS sequence"/>
</dbReference>
<sequence>MPQAKISRRSLLAGAAAAMLTGAAARLVAAQAQAQNPGPVVLGQVSLSFYAVTGAVIQNLLEKLGHTVVVRQGPHEEMFPLLDSGDIDLMAAAWLPEGHAAYWKRYGQRAQEVAVLYEDARFFWAVPDYVPASEVGSIADLAKPQVAARMSKRIQSVGSGAAITVLSHKAVGDYQLGAAGYAVQPGPAADWIAAYEKARAAGEWMVFPTWAPQYLNRDGKLRPLQDTLGVLGGTSHASLVGSTRRLNTLPRNTLAVLARVKLGIDAVTEMDYLVNVGKLTPREAASMWMERNHDLVTGWLQAEAA</sequence>
<feature type="signal peptide" evidence="1">
    <location>
        <begin position="1"/>
        <end position="34"/>
    </location>
</feature>
<evidence type="ECO:0000313" key="4">
    <source>
        <dbReference type="Proteomes" id="UP000439986"/>
    </source>
</evidence>
<comment type="caution">
    <text evidence="3">The sequence shown here is derived from an EMBL/GenBank/DDBJ whole genome shotgun (WGS) entry which is preliminary data.</text>
</comment>
<evidence type="ECO:0000259" key="2">
    <source>
        <dbReference type="Pfam" id="PF04069"/>
    </source>
</evidence>
<evidence type="ECO:0000313" key="3">
    <source>
        <dbReference type="EMBL" id="MRW84161.1"/>
    </source>
</evidence>